<comment type="caution">
    <text evidence="2">The sequence shown here is derived from an EMBL/GenBank/DDBJ whole genome shotgun (WGS) entry which is preliminary data.</text>
</comment>
<feature type="signal peptide" evidence="1">
    <location>
        <begin position="1"/>
        <end position="22"/>
    </location>
</feature>
<evidence type="ECO:0000313" key="2">
    <source>
        <dbReference type="EMBL" id="PZP57324.1"/>
    </source>
</evidence>
<dbReference type="EMBL" id="QFOT01000003">
    <property type="protein sequence ID" value="PZP57324.1"/>
    <property type="molecule type" value="Genomic_DNA"/>
</dbReference>
<feature type="chain" id="PRO_5016013151" evidence="1">
    <location>
        <begin position="23"/>
        <end position="296"/>
    </location>
</feature>
<name>A0A2W5FSA7_9BACT</name>
<dbReference type="AlphaFoldDB" id="A0A2W5FSA7"/>
<dbReference type="InterPro" id="IPR031618">
    <property type="entry name" value="T4SS_TraI"/>
</dbReference>
<keyword evidence="1" id="KW-0732">Signal</keyword>
<dbReference type="Proteomes" id="UP000249739">
    <property type="component" value="Unassembled WGS sequence"/>
</dbReference>
<proteinExistence type="predicted"/>
<accession>A0A2W5FSA7</accession>
<evidence type="ECO:0000313" key="3">
    <source>
        <dbReference type="Proteomes" id="UP000249739"/>
    </source>
</evidence>
<evidence type="ECO:0000256" key="1">
    <source>
        <dbReference type="SAM" id="SignalP"/>
    </source>
</evidence>
<protein>
    <submittedName>
        <fullName evidence="2">Type IV secretion system protein DotC</fullName>
    </submittedName>
</protein>
<organism evidence="2 3">
    <name type="scientific">Micavibrio aeruginosavorus</name>
    <dbReference type="NCBI Taxonomy" id="349221"/>
    <lineage>
        <taxon>Bacteria</taxon>
        <taxon>Pseudomonadati</taxon>
        <taxon>Bdellovibrionota</taxon>
        <taxon>Bdellovibrionia</taxon>
        <taxon>Bdellovibrionales</taxon>
        <taxon>Pseudobdellovibrionaceae</taxon>
        <taxon>Micavibrio</taxon>
    </lineage>
</organism>
<reference evidence="2 3" key="1">
    <citation type="submission" date="2017-08" db="EMBL/GenBank/DDBJ databases">
        <title>Infants hospitalized years apart are colonized by the same room-sourced microbial strains.</title>
        <authorList>
            <person name="Brooks B."/>
            <person name="Olm M.R."/>
            <person name="Firek B.A."/>
            <person name="Baker R."/>
            <person name="Thomas B.C."/>
            <person name="Morowitz M.J."/>
            <person name="Banfield J.F."/>
        </authorList>
    </citation>
    <scope>NUCLEOTIDE SEQUENCE [LARGE SCALE GENOMIC DNA]</scope>
    <source>
        <strain evidence="2">S2_006_000_R2_64</strain>
    </source>
</reference>
<dbReference type="Pfam" id="PF16932">
    <property type="entry name" value="T4SS_TraI"/>
    <property type="match status" value="1"/>
</dbReference>
<gene>
    <name evidence="2" type="ORF">DI586_00650</name>
</gene>
<sequence>MTFIRSALIICLVLTPFQTALAQVVNDATKDTSIFGVGVDADRLKKDDAVAIPPTIEELQEIPGPKELKKENSLPLDIRKEALKEAALSYGARGGLATRTYEITQQLKKRESYMDKIYDFRQLLIAAPSGLQIEPPIISESLDALLIENDGQTAAVSDTIYNINKNVRIVSAARNWRQYLERQWGEVEEPPEILRPVNAEERALWRDLVEQGWAEGVIQADEIFEQDLATLNADFNGMVRYRKLLAQSMVSPPFAQQLDRGVTGDGNVMRIGDRAVSITDAPKLISGSDTWRPASR</sequence>